<dbReference type="EMBL" id="JAHRIM010000541">
    <property type="protein sequence ID" value="MEQ2258329.1"/>
    <property type="molecule type" value="Genomic_DNA"/>
</dbReference>
<proteinExistence type="predicted"/>
<gene>
    <name evidence="1" type="ORF">XENORESO_016299</name>
</gene>
<sequence length="100" mass="11369">MIHRISFAVSSFSCLVVEVRFYGNGEGLSPGAYTLPRDQELHSFYKSPLSLMLFTLSIDQVDDCTPFLPPLPLFCSATTRERFQSFNRSRVRSLICLITE</sequence>
<name>A0ABV0VMW8_9TELE</name>
<accession>A0ABV0VMW8</accession>
<keyword evidence="2" id="KW-1185">Reference proteome</keyword>
<organism evidence="1 2">
    <name type="scientific">Xenotaenia resolanae</name>
    <dbReference type="NCBI Taxonomy" id="208358"/>
    <lineage>
        <taxon>Eukaryota</taxon>
        <taxon>Metazoa</taxon>
        <taxon>Chordata</taxon>
        <taxon>Craniata</taxon>
        <taxon>Vertebrata</taxon>
        <taxon>Euteleostomi</taxon>
        <taxon>Actinopterygii</taxon>
        <taxon>Neopterygii</taxon>
        <taxon>Teleostei</taxon>
        <taxon>Neoteleostei</taxon>
        <taxon>Acanthomorphata</taxon>
        <taxon>Ovalentaria</taxon>
        <taxon>Atherinomorphae</taxon>
        <taxon>Cyprinodontiformes</taxon>
        <taxon>Goodeidae</taxon>
        <taxon>Xenotaenia</taxon>
    </lineage>
</organism>
<evidence type="ECO:0000313" key="2">
    <source>
        <dbReference type="Proteomes" id="UP001444071"/>
    </source>
</evidence>
<evidence type="ECO:0008006" key="3">
    <source>
        <dbReference type="Google" id="ProtNLM"/>
    </source>
</evidence>
<comment type="caution">
    <text evidence="1">The sequence shown here is derived from an EMBL/GenBank/DDBJ whole genome shotgun (WGS) entry which is preliminary data.</text>
</comment>
<dbReference type="Proteomes" id="UP001444071">
    <property type="component" value="Unassembled WGS sequence"/>
</dbReference>
<reference evidence="1 2" key="1">
    <citation type="submission" date="2021-06" db="EMBL/GenBank/DDBJ databases">
        <authorList>
            <person name="Palmer J.M."/>
        </authorList>
    </citation>
    <scope>NUCLEOTIDE SEQUENCE [LARGE SCALE GENOMIC DNA]</scope>
    <source>
        <strain evidence="1 2">XR_2019</strain>
        <tissue evidence="1">Muscle</tissue>
    </source>
</reference>
<evidence type="ECO:0000313" key="1">
    <source>
        <dbReference type="EMBL" id="MEQ2258329.1"/>
    </source>
</evidence>
<protein>
    <recommendedName>
        <fullName evidence="3">Secreted protein</fullName>
    </recommendedName>
</protein>